<dbReference type="SMART" id="SM00487">
    <property type="entry name" value="DEXDc"/>
    <property type="match status" value="1"/>
</dbReference>
<dbReference type="PROSITE" id="PS51194">
    <property type="entry name" value="HELICASE_CTER"/>
    <property type="match status" value="1"/>
</dbReference>
<dbReference type="GO" id="GO:0008270">
    <property type="term" value="F:zinc ion binding"/>
    <property type="evidence" value="ECO:0007669"/>
    <property type="project" value="UniProtKB-KW"/>
</dbReference>
<keyword evidence="2" id="KW-0347">Helicase</keyword>
<dbReference type="InterPro" id="IPR014001">
    <property type="entry name" value="Helicase_ATP-bd"/>
</dbReference>
<evidence type="ECO:0000313" key="9">
    <source>
        <dbReference type="EMBL" id="EEH55918.1"/>
    </source>
</evidence>
<keyword evidence="10" id="KW-1185">Reference proteome</keyword>
<dbReference type="PANTHER" id="PTHR18934">
    <property type="entry name" value="ATP-DEPENDENT RNA HELICASE"/>
    <property type="match status" value="1"/>
</dbReference>
<dbReference type="Pfam" id="PF26026">
    <property type="entry name" value="RNA_hel_CTD"/>
    <property type="match status" value="1"/>
</dbReference>
<feature type="compositionally biased region" description="Low complexity" evidence="5">
    <location>
        <begin position="623"/>
        <end position="656"/>
    </location>
</feature>
<dbReference type="CDD" id="cd18791">
    <property type="entry name" value="SF2_C_RHA"/>
    <property type="match status" value="1"/>
</dbReference>
<accession>C1MWQ5</accession>
<feature type="region of interest" description="Disordered" evidence="5">
    <location>
        <begin position="22"/>
        <end position="45"/>
    </location>
</feature>
<dbReference type="PROSITE" id="PS00028">
    <property type="entry name" value="ZINC_FINGER_C2H2_1"/>
    <property type="match status" value="1"/>
</dbReference>
<dbReference type="OMA" id="WQRTPMQ"/>
<dbReference type="PROSITE" id="PS50908">
    <property type="entry name" value="RWD"/>
    <property type="match status" value="1"/>
</dbReference>
<keyword evidence="2" id="KW-0547">Nucleotide-binding</keyword>
<protein>
    <submittedName>
        <fullName evidence="9">Predicted protein</fullName>
    </submittedName>
</protein>
<dbReference type="InterPro" id="IPR059023">
    <property type="entry name" value="RNA_hel_CTD"/>
</dbReference>
<feature type="region of interest" description="Disordered" evidence="5">
    <location>
        <begin position="220"/>
        <end position="285"/>
    </location>
</feature>
<dbReference type="OrthoDB" id="5600252at2759"/>
<dbReference type="InterPro" id="IPR007502">
    <property type="entry name" value="Helicase-assoc_dom"/>
</dbReference>
<dbReference type="GO" id="GO:0003723">
    <property type="term" value="F:RNA binding"/>
    <property type="evidence" value="ECO:0007669"/>
    <property type="project" value="TreeGrafter"/>
</dbReference>
<feature type="region of interest" description="Disordered" evidence="5">
    <location>
        <begin position="934"/>
        <end position="996"/>
    </location>
</feature>
<feature type="compositionally biased region" description="Low complexity" evidence="5">
    <location>
        <begin position="975"/>
        <end position="994"/>
    </location>
</feature>
<dbReference type="Gene3D" id="3.30.160.60">
    <property type="entry name" value="Classic Zinc Finger"/>
    <property type="match status" value="1"/>
</dbReference>
<dbReference type="CDD" id="cd17917">
    <property type="entry name" value="DEXHc_RHA-like"/>
    <property type="match status" value="1"/>
</dbReference>
<feature type="compositionally biased region" description="Gly residues" evidence="5">
    <location>
        <begin position="451"/>
        <end position="464"/>
    </location>
</feature>
<dbReference type="InterPro" id="IPR006575">
    <property type="entry name" value="RWD_dom"/>
</dbReference>
<feature type="region of interest" description="Disordered" evidence="5">
    <location>
        <begin position="1329"/>
        <end position="1356"/>
    </location>
</feature>
<feature type="domain" description="C2H2-type" evidence="6">
    <location>
        <begin position="46"/>
        <end position="74"/>
    </location>
</feature>
<keyword evidence="1" id="KW-0378">Hydrolase</keyword>
<dbReference type="InterPro" id="IPR013087">
    <property type="entry name" value="Znf_C2H2_type"/>
</dbReference>
<keyword evidence="4" id="KW-0479">Metal-binding</keyword>
<dbReference type="Pfam" id="PF21010">
    <property type="entry name" value="HA2_C"/>
    <property type="match status" value="1"/>
</dbReference>
<feature type="compositionally biased region" description="Basic and acidic residues" evidence="5">
    <location>
        <begin position="220"/>
        <end position="235"/>
    </location>
</feature>
<dbReference type="eggNOG" id="KOG0920">
    <property type="taxonomic scope" value="Eukaryota"/>
</dbReference>
<dbReference type="PANTHER" id="PTHR18934:SF145">
    <property type="entry name" value="ATP-DEPENDENT RNA HELICASE DHX57-RELATED"/>
    <property type="match status" value="1"/>
</dbReference>
<feature type="compositionally biased region" description="Acidic residues" evidence="5">
    <location>
        <begin position="957"/>
        <end position="970"/>
    </location>
</feature>
<dbReference type="Pfam" id="PF00271">
    <property type="entry name" value="Helicase_C"/>
    <property type="match status" value="1"/>
</dbReference>
<dbReference type="RefSeq" id="XP_003059966.1">
    <property type="nucleotide sequence ID" value="XM_003059920.1"/>
</dbReference>
<dbReference type="InterPro" id="IPR001650">
    <property type="entry name" value="Helicase_C-like"/>
</dbReference>
<feature type="region of interest" description="Disordered" evidence="5">
    <location>
        <begin position="364"/>
        <end position="396"/>
    </location>
</feature>
<dbReference type="Pfam" id="PF07717">
    <property type="entry name" value="OB_NTP_bind"/>
    <property type="match status" value="1"/>
</dbReference>
<reference evidence="9 10" key="1">
    <citation type="journal article" date="2009" name="Science">
        <title>Green evolution and dynamic adaptations revealed by genomes of the marine picoeukaryotes Micromonas.</title>
        <authorList>
            <person name="Worden A.Z."/>
            <person name="Lee J.H."/>
            <person name="Mock T."/>
            <person name="Rouze P."/>
            <person name="Simmons M.P."/>
            <person name="Aerts A.L."/>
            <person name="Allen A.E."/>
            <person name="Cuvelier M.L."/>
            <person name="Derelle E."/>
            <person name="Everett M.V."/>
            <person name="Foulon E."/>
            <person name="Grimwood J."/>
            <person name="Gundlach H."/>
            <person name="Henrissat B."/>
            <person name="Napoli C."/>
            <person name="McDonald S.M."/>
            <person name="Parker M.S."/>
            <person name="Rombauts S."/>
            <person name="Salamov A."/>
            <person name="Von Dassow P."/>
            <person name="Badger J.H."/>
            <person name="Coutinho P.M."/>
            <person name="Demir E."/>
            <person name="Dubchak I."/>
            <person name="Gentemann C."/>
            <person name="Eikrem W."/>
            <person name="Gready J.E."/>
            <person name="John U."/>
            <person name="Lanier W."/>
            <person name="Lindquist E.A."/>
            <person name="Lucas S."/>
            <person name="Mayer K.F."/>
            <person name="Moreau H."/>
            <person name="Not F."/>
            <person name="Otillar R."/>
            <person name="Panaud O."/>
            <person name="Pangilinan J."/>
            <person name="Paulsen I."/>
            <person name="Piegu B."/>
            <person name="Poliakov A."/>
            <person name="Robbens S."/>
            <person name="Schmutz J."/>
            <person name="Toulza E."/>
            <person name="Wyss T."/>
            <person name="Zelensky A."/>
            <person name="Zhou K."/>
            <person name="Armbrust E.V."/>
            <person name="Bhattacharya D."/>
            <person name="Goodenough U.W."/>
            <person name="Van de Peer Y."/>
            <person name="Grigoriev I.V."/>
        </authorList>
    </citation>
    <scope>NUCLEOTIDE SEQUENCE [LARGE SCALE GENOMIC DNA]</scope>
    <source>
        <strain evidence="9 10">CCMP1545</strain>
    </source>
</reference>
<feature type="compositionally biased region" description="Basic and acidic residues" evidence="5">
    <location>
        <begin position="610"/>
        <end position="619"/>
    </location>
</feature>
<evidence type="ECO:0000259" key="7">
    <source>
        <dbReference type="PROSITE" id="PS50908"/>
    </source>
</evidence>
<dbReference type="SUPFAM" id="SSF52540">
    <property type="entry name" value="P-loop containing nucleoside triphosphate hydrolases"/>
    <property type="match status" value="2"/>
</dbReference>
<evidence type="ECO:0000256" key="1">
    <source>
        <dbReference type="ARBA" id="ARBA00022801"/>
    </source>
</evidence>
<feature type="compositionally biased region" description="Acidic residues" evidence="5">
    <location>
        <begin position="936"/>
        <end position="948"/>
    </location>
</feature>
<dbReference type="SMART" id="SM00355">
    <property type="entry name" value="ZnF_C2H2"/>
    <property type="match status" value="1"/>
</dbReference>
<dbReference type="EMBL" id="GG663741">
    <property type="protein sequence ID" value="EEH55918.1"/>
    <property type="molecule type" value="Genomic_DNA"/>
</dbReference>
<keyword evidence="4" id="KW-0863">Zinc-finger</keyword>
<feature type="domain" description="RWD" evidence="7">
    <location>
        <begin position="478"/>
        <end position="588"/>
    </location>
</feature>
<dbReference type="Proteomes" id="UP000001876">
    <property type="component" value="Unassembled WGS sequence"/>
</dbReference>
<sequence>MAPSQRSAENFNKKAAAKLKRGIVSTGAAGMSNKGPDPASLKPKELPCPHCDRLFKQQDRLKQHVAKHHAKEVEEAAAAAKAKAEAEAAGADAAKTPGGGDRGGRGGNNADAATRREENYKGPMREGVVFRASTREPKIILQEYISKKKDSKKPKYVLKEEPDGKGWSCKVVIADKYKPEKDVVVFSDGEPRASKEAATQHGAVAALAYRDAFASLEEKGRLKAEKAARDAEARERRAKHRPKERQRETLHMSEEKRHQVEGLLRGISGDGDGARDDDGGETTALDDDAATALTAALATLGFTTSDATAAVQVVRSGTRRDAKDAALDWLVLNVPESRLPRTFAPDAKSDGVVLMDTAAAFAPAGSKAGSDGGGFGGSKPKPKRPERRAAEARPSDADAAWLWDRGYTAAEASDALAAADGGGRDRALEALFRETLVRATDGRDWSAWPSTGGGGGERGGGGGGGDDDDDGGDDPWEDELVAVEAIFGDDVVSRPSRDVVIVTVDVDDGRGGKGKVALEVRRPSGGGYPTEEPPTISLAAASGDGATSRGALRAATASLAAAAAAAAEDGIPCVHSLAELLPGALAERADAPAPGEGAGEEEEEEEEETDAVKEEKEEIVVGAAKASSSSIPAPRAGVAVVAAPPRASSTPTKSAPKVGTRGTDRDRNRPRGRDAALSPSEAAAESARLKAAQESYFSGGGGSGAASKMVATRANLPASASREEVVRAVDGSPVVVLSGETGCGKSTQVPQFILESAIDKRAGGSCNIVCTQPRRISAIGLAERVASERVENCGDVVGVTHVVLDEVHERSVESDLLLLLLRRVICGARKDLKIVLMSATADADFFAAYFSEPSAASVAAGGVVATPSSKVFIEGFTHPVREYFLEDVLELTGYAIGKASKYAKKKGSGGGGGGEDILLIDTVEMRADADAATDAADADAVADADAADDAASPAPPVEEEDVPETWEETPEDRVAPTATATSDDATSASDTLWDTDADATRARARAAKTGAARADAAADDAARAKRDELAFASANLANEASYGEATRRSIANVDESLLNYELIERLIAKIIRVELSEGERALVAPSAAPGRGGKRSPGESDSKGAILVFLPGQAEINRLIRQLERSQFLEPHDVGELLFLPLYGALSGADQRKIFAPPPRGARKIVVATNIAETSVTIDDVRYVVDAGHTPRRLSTPLLTPFDSTPTFVASRGPSTLSHDSTRGMSVLADAWVSRAAAKQRRGRAGRVSPGARFALFSRAQFARMSDHQPPEMLRTPLQQLCLNVKAMAPGVGVETTLCAAPTPPPRDAVRAALDELMALRALDVRRDSATSASSDGAVSSDAEKHPNNPETLTPLGKHLAHMPVDARVGKMLLFGALLGCLDPILTIAAAMSGRQLFVSPKDKKAEADAMKKKIAAPGKSDHLTMASAYAAWWKCPGAGARRKHADERFLSHQALEGIMASRLDYAGVLADLGFIPRVYVRAMRRDGAGGGDADRNASVARVVKAALVAGFYPQVVRVQHPETKFVNTAGGAREKESVDGRGVKYFCKDVGRVFLHPSSVNVASGKFDSPWLVYSERVETARVYVRDNTMVGAYALLLFGGELVVDHARGRLSMDGWAEFDAPARVGVLVREMRAAVDALLEKHIDQPREEDGDGDDDSMKLASSPVVKALLELLASEGR</sequence>
<dbReference type="STRING" id="564608.C1MWQ5"/>
<gene>
    <name evidence="9" type="ORF">MICPUCDRAFT_47634</name>
</gene>
<evidence type="ECO:0000256" key="2">
    <source>
        <dbReference type="ARBA" id="ARBA00022806"/>
    </source>
</evidence>
<feature type="region of interest" description="Disordered" evidence="5">
    <location>
        <begin position="443"/>
        <end position="476"/>
    </location>
</feature>
<keyword evidence="2" id="KW-0067">ATP-binding</keyword>
<dbReference type="SMART" id="SM00847">
    <property type="entry name" value="HA2"/>
    <property type="match status" value="1"/>
</dbReference>
<evidence type="ECO:0000259" key="6">
    <source>
        <dbReference type="PROSITE" id="PS50157"/>
    </source>
</evidence>
<dbReference type="Gene3D" id="3.40.50.300">
    <property type="entry name" value="P-loop containing nucleotide triphosphate hydrolases"/>
    <property type="match status" value="3"/>
</dbReference>
<evidence type="ECO:0000256" key="4">
    <source>
        <dbReference type="PROSITE-ProRule" id="PRU00042"/>
    </source>
</evidence>
<dbReference type="Gene3D" id="1.20.120.1080">
    <property type="match status" value="1"/>
</dbReference>
<feature type="compositionally biased region" description="Acidic residues" evidence="5">
    <location>
        <begin position="465"/>
        <end position="476"/>
    </location>
</feature>
<evidence type="ECO:0000256" key="5">
    <source>
        <dbReference type="SAM" id="MobiDB-lite"/>
    </source>
</evidence>
<dbReference type="SMART" id="SM00490">
    <property type="entry name" value="HELICc"/>
    <property type="match status" value="1"/>
</dbReference>
<feature type="compositionally biased region" description="Low complexity" evidence="5">
    <location>
        <begin position="1330"/>
        <end position="1341"/>
    </location>
</feature>
<dbReference type="Pfam" id="PF05773">
    <property type="entry name" value="RWD"/>
    <property type="match status" value="1"/>
</dbReference>
<evidence type="ECO:0000313" key="10">
    <source>
        <dbReference type="Proteomes" id="UP000001876"/>
    </source>
</evidence>
<comment type="similarity">
    <text evidence="3">Belongs to the DExH box helicase family.</text>
</comment>
<feature type="region of interest" description="Disordered" evidence="5">
    <location>
        <begin position="589"/>
        <end position="687"/>
    </location>
</feature>
<feature type="compositionally biased region" description="Gly residues" evidence="5">
    <location>
        <begin position="97"/>
        <end position="107"/>
    </location>
</feature>
<dbReference type="KEGG" id="mpp:MICPUCDRAFT_47634"/>
<feature type="compositionally biased region" description="Acidic residues" evidence="5">
    <location>
        <begin position="598"/>
        <end position="609"/>
    </location>
</feature>
<dbReference type="PROSITE" id="PS50157">
    <property type="entry name" value="ZINC_FINGER_C2H2_2"/>
    <property type="match status" value="1"/>
</dbReference>
<feature type="domain" description="Helicase C-terminal" evidence="8">
    <location>
        <begin position="1065"/>
        <end position="1289"/>
    </location>
</feature>
<evidence type="ECO:0000259" key="8">
    <source>
        <dbReference type="PROSITE" id="PS51194"/>
    </source>
</evidence>
<feature type="compositionally biased region" description="Low complexity" evidence="5">
    <location>
        <begin position="675"/>
        <end position="687"/>
    </location>
</feature>
<proteinExistence type="inferred from homology"/>
<organism evidence="10">
    <name type="scientific">Micromonas pusilla (strain CCMP1545)</name>
    <name type="common">Picoplanktonic green alga</name>
    <dbReference type="NCBI Taxonomy" id="564608"/>
    <lineage>
        <taxon>Eukaryota</taxon>
        <taxon>Viridiplantae</taxon>
        <taxon>Chlorophyta</taxon>
        <taxon>Mamiellophyceae</taxon>
        <taxon>Mamiellales</taxon>
        <taxon>Mamiellaceae</taxon>
        <taxon>Micromonas</taxon>
    </lineage>
</organism>
<name>C1MWQ5_MICPC</name>
<dbReference type="InterPro" id="IPR011709">
    <property type="entry name" value="DEAD-box_helicase_OB_fold"/>
</dbReference>
<feature type="compositionally biased region" description="Basic and acidic residues" evidence="5">
    <location>
        <begin position="245"/>
        <end position="260"/>
    </location>
</feature>
<dbReference type="GeneID" id="9685118"/>
<feature type="compositionally biased region" description="Low complexity" evidence="5">
    <location>
        <begin position="76"/>
        <end position="95"/>
    </location>
</feature>
<evidence type="ECO:0000256" key="3">
    <source>
        <dbReference type="ARBA" id="ARBA00060772"/>
    </source>
</evidence>
<feature type="compositionally biased region" description="Basic and acidic residues" evidence="5">
    <location>
        <begin position="113"/>
        <end position="124"/>
    </location>
</feature>
<keyword evidence="4" id="KW-0862">Zinc</keyword>
<feature type="region of interest" description="Disordered" evidence="5">
    <location>
        <begin position="59"/>
        <end position="128"/>
    </location>
</feature>
<dbReference type="InterPro" id="IPR027417">
    <property type="entry name" value="P-loop_NTPase"/>
</dbReference>
<feature type="compositionally biased region" description="Basic and acidic residues" evidence="5">
    <location>
        <begin position="387"/>
        <end position="396"/>
    </location>
</feature>
<dbReference type="GO" id="GO:0004386">
    <property type="term" value="F:helicase activity"/>
    <property type="evidence" value="ECO:0007669"/>
    <property type="project" value="UniProtKB-KW"/>
</dbReference>
<feature type="compositionally biased region" description="Basic and acidic residues" evidence="5">
    <location>
        <begin position="662"/>
        <end position="674"/>
    </location>
</feature>